<reference evidence="1 2" key="1">
    <citation type="submission" date="2021-06" db="EMBL/GenBank/DDBJ databases">
        <authorList>
            <person name="Kallberg Y."/>
            <person name="Tangrot J."/>
            <person name="Rosling A."/>
        </authorList>
    </citation>
    <scope>NUCLEOTIDE SEQUENCE [LARGE SCALE GENOMIC DNA]</scope>
    <source>
        <strain evidence="1 2">120-4 pot B 10/14</strain>
    </source>
</reference>
<keyword evidence="2" id="KW-1185">Reference proteome</keyword>
<dbReference type="Proteomes" id="UP000789901">
    <property type="component" value="Unassembled WGS sequence"/>
</dbReference>
<protein>
    <submittedName>
        <fullName evidence="1">39920_t:CDS:1</fullName>
    </submittedName>
</protein>
<evidence type="ECO:0000313" key="2">
    <source>
        <dbReference type="Proteomes" id="UP000789901"/>
    </source>
</evidence>
<sequence length="170" mass="20080">MDDFDHAWWPLVSNIWTRFSYKNHANGNSWKVFAYQLMKHNHSSGRKEGIPLKKRRKTKIRLPNLCSAKIRVLYFVKAQKVQIERYNNSFDHIHTLGKSKVLKRLDTVRKLVKEEAVKNYLPPTIMSAIKDYTIRKLDLGASIKELKRKKVSNIKQRVWEVQKNDSFGVI</sequence>
<gene>
    <name evidence="1" type="ORF">GMARGA_LOCUS26018</name>
</gene>
<evidence type="ECO:0000313" key="1">
    <source>
        <dbReference type="EMBL" id="CAG8814317.1"/>
    </source>
</evidence>
<proteinExistence type="predicted"/>
<dbReference type="EMBL" id="CAJVQB010029610">
    <property type="protein sequence ID" value="CAG8814317.1"/>
    <property type="molecule type" value="Genomic_DNA"/>
</dbReference>
<organism evidence="1 2">
    <name type="scientific">Gigaspora margarita</name>
    <dbReference type="NCBI Taxonomy" id="4874"/>
    <lineage>
        <taxon>Eukaryota</taxon>
        <taxon>Fungi</taxon>
        <taxon>Fungi incertae sedis</taxon>
        <taxon>Mucoromycota</taxon>
        <taxon>Glomeromycotina</taxon>
        <taxon>Glomeromycetes</taxon>
        <taxon>Diversisporales</taxon>
        <taxon>Gigasporaceae</taxon>
        <taxon>Gigaspora</taxon>
    </lineage>
</organism>
<name>A0ABN7W346_GIGMA</name>
<comment type="caution">
    <text evidence="1">The sequence shown here is derived from an EMBL/GenBank/DDBJ whole genome shotgun (WGS) entry which is preliminary data.</text>
</comment>
<accession>A0ABN7W346</accession>